<dbReference type="CDD" id="cd00038">
    <property type="entry name" value="CAP_ED"/>
    <property type="match status" value="1"/>
</dbReference>
<dbReference type="SUPFAM" id="SSF51206">
    <property type="entry name" value="cAMP-binding domain-like"/>
    <property type="match status" value="1"/>
</dbReference>
<sequence>MNTEKIARIFFKYKEPSRGLINFLDEYTEIIHYPKKTKLLKEGQISQHIYFILSGSIRIHSYDQQGNNQTSSLLFENDLVLSVFSFFSNKPSVEAIETIEDCEIIKIPKKQLEKIYEDFPEFNYFGRRMTEEYYINSEKRIYNLRMLSAKDRYFQFIEENQQALKRIPLRYIASYLGINLSTLSRIRANT</sequence>
<gene>
    <name evidence="2" type="ORF">ACFS6I_19430</name>
</gene>
<dbReference type="Pfam" id="PF00027">
    <property type="entry name" value="cNMP_binding"/>
    <property type="match status" value="1"/>
</dbReference>
<feature type="domain" description="Cyclic nucleotide-binding" evidence="1">
    <location>
        <begin position="32"/>
        <end position="115"/>
    </location>
</feature>
<dbReference type="Gene3D" id="2.60.120.10">
    <property type="entry name" value="Jelly Rolls"/>
    <property type="match status" value="1"/>
</dbReference>
<dbReference type="EMBL" id="JBHUPE010000009">
    <property type="protein sequence ID" value="MFD2906110.1"/>
    <property type="molecule type" value="Genomic_DNA"/>
</dbReference>
<evidence type="ECO:0000259" key="1">
    <source>
        <dbReference type="PROSITE" id="PS50042"/>
    </source>
</evidence>
<dbReference type="InterPro" id="IPR014710">
    <property type="entry name" value="RmlC-like_jellyroll"/>
</dbReference>
<dbReference type="RefSeq" id="WP_132843895.1">
    <property type="nucleotide sequence ID" value="NZ_JBHUPE010000009.1"/>
</dbReference>
<dbReference type="InterPro" id="IPR000595">
    <property type="entry name" value="cNMP-bd_dom"/>
</dbReference>
<evidence type="ECO:0000313" key="3">
    <source>
        <dbReference type="Proteomes" id="UP001597509"/>
    </source>
</evidence>
<dbReference type="SMART" id="SM00100">
    <property type="entry name" value="cNMP"/>
    <property type="match status" value="1"/>
</dbReference>
<accession>A0ABW5Z178</accession>
<protein>
    <submittedName>
        <fullName evidence="2">Crp/Fnr family transcriptional regulator</fullName>
    </submittedName>
</protein>
<dbReference type="InterPro" id="IPR018490">
    <property type="entry name" value="cNMP-bd_dom_sf"/>
</dbReference>
<proteinExistence type="predicted"/>
<dbReference type="Proteomes" id="UP001597509">
    <property type="component" value="Unassembled WGS sequence"/>
</dbReference>
<comment type="caution">
    <text evidence="2">The sequence shown here is derived from an EMBL/GenBank/DDBJ whole genome shotgun (WGS) entry which is preliminary data.</text>
</comment>
<evidence type="ECO:0000313" key="2">
    <source>
        <dbReference type="EMBL" id="MFD2906110.1"/>
    </source>
</evidence>
<name>A0ABW5Z178_9SPHI</name>
<reference evidence="3" key="1">
    <citation type="journal article" date="2019" name="Int. J. Syst. Evol. Microbiol.">
        <title>The Global Catalogue of Microorganisms (GCM) 10K type strain sequencing project: providing services to taxonomists for standard genome sequencing and annotation.</title>
        <authorList>
            <consortium name="The Broad Institute Genomics Platform"/>
            <consortium name="The Broad Institute Genome Sequencing Center for Infectious Disease"/>
            <person name="Wu L."/>
            <person name="Ma J."/>
        </authorList>
    </citation>
    <scope>NUCLEOTIDE SEQUENCE [LARGE SCALE GENOMIC DNA]</scope>
    <source>
        <strain evidence="3">KCTC 22209</strain>
    </source>
</reference>
<dbReference type="PROSITE" id="PS50042">
    <property type="entry name" value="CNMP_BINDING_3"/>
    <property type="match status" value="1"/>
</dbReference>
<keyword evidence="3" id="KW-1185">Reference proteome</keyword>
<organism evidence="2 3">
    <name type="scientific">Sphingobacterium anhuiense</name>
    <dbReference type="NCBI Taxonomy" id="493780"/>
    <lineage>
        <taxon>Bacteria</taxon>
        <taxon>Pseudomonadati</taxon>
        <taxon>Bacteroidota</taxon>
        <taxon>Sphingobacteriia</taxon>
        <taxon>Sphingobacteriales</taxon>
        <taxon>Sphingobacteriaceae</taxon>
        <taxon>Sphingobacterium</taxon>
    </lineage>
</organism>